<feature type="signal peptide" evidence="1">
    <location>
        <begin position="1"/>
        <end position="29"/>
    </location>
</feature>
<dbReference type="Gene3D" id="3.20.20.80">
    <property type="entry name" value="Glycosidases"/>
    <property type="match status" value="1"/>
</dbReference>
<name>A0A7W7SPT2_9ACTN</name>
<dbReference type="Proteomes" id="UP000578819">
    <property type="component" value="Unassembled WGS sequence"/>
</dbReference>
<dbReference type="InterPro" id="IPR017853">
    <property type="entry name" value="GH"/>
</dbReference>
<comment type="caution">
    <text evidence="3">The sequence shown here is derived from an EMBL/GenBank/DDBJ whole genome shotgun (WGS) entry which is preliminary data.</text>
</comment>
<evidence type="ECO:0000256" key="1">
    <source>
        <dbReference type="SAM" id="SignalP"/>
    </source>
</evidence>
<proteinExistence type="predicted"/>
<reference evidence="3 4" key="1">
    <citation type="submission" date="2020-08" db="EMBL/GenBank/DDBJ databases">
        <title>Sequencing the genomes of 1000 actinobacteria strains.</title>
        <authorList>
            <person name="Klenk H.-P."/>
        </authorList>
    </citation>
    <scope>NUCLEOTIDE SEQUENCE [LARGE SCALE GENOMIC DNA]</scope>
    <source>
        <strain evidence="3 4">DSM 45886</strain>
    </source>
</reference>
<evidence type="ECO:0000313" key="3">
    <source>
        <dbReference type="EMBL" id="MBB4958346.1"/>
    </source>
</evidence>
<sequence length="539" mass="58088">MRVRRRLLAVGLSLVLGIGALTVAGSASGSPSSAAGEGAAGGQVSAAAALPYPTRSDYRIKGIQPDFWPNKDEIVGNNTGGVSMNLIWAHWQPTRQTAPCGAGQEAYDGQCFQVSTAVDAAIRDYTARGLVVTAIVYGVPAWARNGKTCSPAAAGFEIFCTPNNAADYARFTGYLARRYNGQLGNGRIADFVIHNEVNSNTWFDIGCGQGVTCDIGRWVTEYSANYNAAYDRIVAEQSTAKVLISLDHHFGPAYDQPGINQPLLAGQRIIREVAARAQGRAWRVAFHPYPPNLLAPGFGADDYPKVTFGNIGVLVGWLHATFPNTPSAWQVQLTEQGVNSSSPSSEAAQASGICQSFRNILGTPGIESYLYHRMQDNPDEGQLRLGLRRADGSAKPAWSTWALANRSDLNPPRLSCGFEQLPYTVLTRGYKASAGHVATTRQLPTGFAEERRWRLLRSPAAGTVLLYECKVGQHSLLSRERGCEGQFPLGPVGYAYTAATTGTVPLYWCYLPSNGDHFVSADSGCEGQRTEQLLGYVRP</sequence>
<dbReference type="SUPFAM" id="SSF51445">
    <property type="entry name" value="(Trans)glycosidases"/>
    <property type="match status" value="1"/>
</dbReference>
<feature type="chain" id="PRO_5039453448" description="DUF5722 domain-containing protein" evidence="1">
    <location>
        <begin position="30"/>
        <end position="539"/>
    </location>
</feature>
<keyword evidence="4" id="KW-1185">Reference proteome</keyword>
<organism evidence="3 4">
    <name type="scientific">Micromonospora polyrhachis</name>
    <dbReference type="NCBI Taxonomy" id="1282883"/>
    <lineage>
        <taxon>Bacteria</taxon>
        <taxon>Bacillati</taxon>
        <taxon>Actinomycetota</taxon>
        <taxon>Actinomycetes</taxon>
        <taxon>Micromonosporales</taxon>
        <taxon>Micromonosporaceae</taxon>
        <taxon>Micromonospora</taxon>
    </lineage>
</organism>
<protein>
    <recommendedName>
        <fullName evidence="2">DUF5722 domain-containing protein</fullName>
    </recommendedName>
</protein>
<feature type="domain" description="DUF5722" evidence="2">
    <location>
        <begin position="56"/>
        <end position="404"/>
    </location>
</feature>
<accession>A0A7W7SPT2</accession>
<evidence type="ECO:0000259" key="2">
    <source>
        <dbReference type="Pfam" id="PF18989"/>
    </source>
</evidence>
<gene>
    <name evidence="3" type="ORF">FHR38_002079</name>
</gene>
<dbReference type="AlphaFoldDB" id="A0A7W7SPT2"/>
<dbReference type="InterPro" id="IPR043780">
    <property type="entry name" value="DUF5722"/>
</dbReference>
<dbReference type="EMBL" id="JACHJW010000001">
    <property type="protein sequence ID" value="MBB4958346.1"/>
    <property type="molecule type" value="Genomic_DNA"/>
</dbReference>
<evidence type="ECO:0000313" key="4">
    <source>
        <dbReference type="Proteomes" id="UP000578819"/>
    </source>
</evidence>
<keyword evidence="1" id="KW-0732">Signal</keyword>
<dbReference type="Pfam" id="PF18989">
    <property type="entry name" value="DUF5722"/>
    <property type="match status" value="1"/>
</dbReference>
<dbReference type="RefSeq" id="WP_221448978.1">
    <property type="nucleotide sequence ID" value="NZ_JACHJW010000001.1"/>
</dbReference>